<dbReference type="InterPro" id="IPR006533">
    <property type="entry name" value="T6SS_Vgr_RhsGE"/>
</dbReference>
<dbReference type="PANTHER" id="PTHR32305">
    <property type="match status" value="1"/>
</dbReference>
<comment type="similarity">
    <text evidence="2">Belongs to the VgrG protein family.</text>
</comment>
<comment type="subcellular location">
    <subcellularLocation>
        <location evidence="1">Secreted</location>
    </subcellularLocation>
</comment>
<dbReference type="InterPro" id="IPR054030">
    <property type="entry name" value="Gp5_Vgr_C"/>
</dbReference>
<dbReference type="SUPFAM" id="SSF69279">
    <property type="entry name" value="Phage tail proteins"/>
    <property type="match status" value="2"/>
</dbReference>
<evidence type="ECO:0000259" key="5">
    <source>
        <dbReference type="Pfam" id="PF04717"/>
    </source>
</evidence>
<dbReference type="SUPFAM" id="SSF69255">
    <property type="entry name" value="gp5 N-terminal domain-like"/>
    <property type="match status" value="1"/>
</dbReference>
<dbReference type="Pfam" id="PF22178">
    <property type="entry name" value="Gp5_trimer_C"/>
    <property type="match status" value="1"/>
</dbReference>
<accession>A0A450TH82</accession>
<evidence type="ECO:0000313" key="7">
    <source>
        <dbReference type="EMBL" id="VFJ66494.1"/>
    </source>
</evidence>
<dbReference type="InterPro" id="IPR006531">
    <property type="entry name" value="Gp5/Vgr_OB"/>
</dbReference>
<feature type="region of interest" description="Disordered" evidence="4">
    <location>
        <begin position="643"/>
        <end position="670"/>
    </location>
</feature>
<evidence type="ECO:0000313" key="8">
    <source>
        <dbReference type="EMBL" id="VFJ67907.1"/>
    </source>
</evidence>
<dbReference type="Gene3D" id="2.30.110.50">
    <property type="match status" value="1"/>
</dbReference>
<dbReference type="EMBL" id="CAADEX010000202">
    <property type="protein sequence ID" value="VFJ67907.1"/>
    <property type="molecule type" value="Genomic_DNA"/>
</dbReference>
<protein>
    <submittedName>
        <fullName evidence="7">Type VI secretion system secreted protein VgrG</fullName>
    </submittedName>
</protein>
<dbReference type="Pfam" id="PF05954">
    <property type="entry name" value="Phage_GPD"/>
    <property type="match status" value="1"/>
</dbReference>
<dbReference type="InterPro" id="IPR050708">
    <property type="entry name" value="T6SS_VgrG/RHS"/>
</dbReference>
<feature type="domain" description="Gp5/Type VI secretion system Vgr protein OB-fold" evidence="5">
    <location>
        <begin position="401"/>
        <end position="468"/>
    </location>
</feature>
<keyword evidence="3" id="KW-0964">Secreted</keyword>
<evidence type="ECO:0000256" key="2">
    <source>
        <dbReference type="ARBA" id="ARBA00005558"/>
    </source>
</evidence>
<dbReference type="SUPFAM" id="SSF69349">
    <property type="entry name" value="Phage fibre proteins"/>
    <property type="match status" value="1"/>
</dbReference>
<evidence type="ECO:0000256" key="3">
    <source>
        <dbReference type="ARBA" id="ARBA00022525"/>
    </source>
</evidence>
<feature type="domain" description="Gp5/Type VI secretion system Vgr C-terminal trimerisation" evidence="6">
    <location>
        <begin position="485"/>
        <end position="559"/>
    </location>
</feature>
<name>A0A450TH82_9GAMM</name>
<evidence type="ECO:0000259" key="6">
    <source>
        <dbReference type="Pfam" id="PF22178"/>
    </source>
</evidence>
<dbReference type="GO" id="GO:0005576">
    <property type="term" value="C:extracellular region"/>
    <property type="evidence" value="ECO:0007669"/>
    <property type="project" value="UniProtKB-SubCell"/>
</dbReference>
<evidence type="ECO:0000256" key="4">
    <source>
        <dbReference type="SAM" id="MobiDB-lite"/>
    </source>
</evidence>
<dbReference type="EMBL" id="CAADEY010000149">
    <property type="protein sequence ID" value="VFJ66494.1"/>
    <property type="molecule type" value="Genomic_DNA"/>
</dbReference>
<dbReference type="Gene3D" id="3.55.50.10">
    <property type="entry name" value="Baseplate protein-like domains"/>
    <property type="match status" value="1"/>
</dbReference>
<proteinExistence type="inferred from homology"/>
<feature type="compositionally biased region" description="Polar residues" evidence="4">
    <location>
        <begin position="480"/>
        <end position="492"/>
    </location>
</feature>
<dbReference type="Gene3D" id="2.40.50.230">
    <property type="entry name" value="Gp5 N-terminal domain"/>
    <property type="match status" value="1"/>
</dbReference>
<dbReference type="InterPro" id="IPR017847">
    <property type="entry name" value="T6SS_RhsGE_Vgr_subset"/>
</dbReference>
<feature type="compositionally biased region" description="Low complexity" evidence="4">
    <location>
        <begin position="643"/>
        <end position="658"/>
    </location>
</feature>
<dbReference type="Pfam" id="PF04717">
    <property type="entry name" value="Phage_base_V"/>
    <property type="match status" value="1"/>
</dbReference>
<feature type="region of interest" description="Disordered" evidence="4">
    <location>
        <begin position="474"/>
        <end position="501"/>
    </location>
</feature>
<dbReference type="InterPro" id="IPR037026">
    <property type="entry name" value="Vgr_OB-fold_dom_sf"/>
</dbReference>
<sequence>MVNEEQQNRLSPTQKYRRISVRTPLEDDVLLFHRMSATEELGRLFQMELEVLSVDGTLDLNDLLGENVTVRMERPDGKDRYFNGFVSQGAIMDTETDLFRYHLTLRPWLWFLTRTSDCRIFQDKTVPDIIKEIFQDYSFSYSRESLTRTYRALGSCVQYRESDFNFVSRILEQEGIYYYFEHKKDRHIMVLADAIGAHSTMDGYEKVPFYTQDSRRSQWRERDHIWSWRVTREVRTGAYALNDFDFEKPNKKLEVRSSIERQHAGSGHEVYDYPGRYVEHSEGEDYSKVRIEELQAAHHVASGAGNAAGLTTGCLFTLTGHPRDDQNNVQYLITSATHELVSDDYQTGGGFGDEQRIYSLSFTAIDSREAFRPARIAQKPVIRGAQTAMVVGKSGEEIWTDQYGRVKLQFHWDRYSKGDESSSRWVRVAQMWAGKNWGGLFIPRIGQEVIVEFLEGDPDRPIITGSVYNGTAKPPYELPSKSTRSTIRSNSSKGGGGFNEFRFEDKKGEEQVFVQGEKDLEIRVKNDRKEIIGHDRHLIVENERREKVVKDTHSLIEGDLFEERKGDVHITLGSDRKLKVGGSEHADVDGNHVISVGGDYSLKVSGSIAIQAGLKISLEVGGSFVTIDPSGVHIQGTMTYINSGGSAASPASPSAPSSPKEPIEAVEADA</sequence>
<evidence type="ECO:0000256" key="1">
    <source>
        <dbReference type="ARBA" id="ARBA00004613"/>
    </source>
</evidence>
<organism evidence="7">
    <name type="scientific">Candidatus Kentrum sp. DK</name>
    <dbReference type="NCBI Taxonomy" id="2126562"/>
    <lineage>
        <taxon>Bacteria</taxon>
        <taxon>Pseudomonadati</taxon>
        <taxon>Pseudomonadota</taxon>
        <taxon>Gammaproteobacteria</taxon>
        <taxon>Candidatus Kentrum</taxon>
    </lineage>
</organism>
<reference evidence="7" key="1">
    <citation type="submission" date="2019-02" db="EMBL/GenBank/DDBJ databases">
        <authorList>
            <person name="Gruber-Vodicka R. H."/>
            <person name="Seah K. B. B."/>
        </authorList>
    </citation>
    <scope>NUCLEOTIDE SEQUENCE</scope>
    <source>
        <strain evidence="7">BECK_DK161</strain>
        <strain evidence="8">BECK_DK47</strain>
    </source>
</reference>
<dbReference type="AlphaFoldDB" id="A0A450TH82"/>
<dbReference type="Gene3D" id="4.10.220.110">
    <property type="match status" value="1"/>
</dbReference>
<dbReference type="NCBIfam" id="TIGR01646">
    <property type="entry name" value="vgr_GE"/>
    <property type="match status" value="1"/>
</dbReference>
<dbReference type="PANTHER" id="PTHR32305:SF15">
    <property type="entry name" value="PROTEIN RHSA-RELATED"/>
    <property type="match status" value="1"/>
</dbReference>
<gene>
    <name evidence="8" type="ORF">BECKDK2373B_GA0170837_12023</name>
    <name evidence="7" type="ORF">BECKDK2373C_GA0170839_11498</name>
</gene>
<dbReference type="NCBIfam" id="TIGR03361">
    <property type="entry name" value="VI_Rhs_Vgr"/>
    <property type="match status" value="1"/>
</dbReference>